<protein>
    <submittedName>
        <fullName evidence="1">Uncharacterized protein</fullName>
    </submittedName>
</protein>
<gene>
    <name evidence="1" type="ORF">VLK81_06675</name>
</gene>
<organism evidence="1 2">
    <name type="scientific">Citroniella saccharovorans</name>
    <dbReference type="NCBI Taxonomy" id="2053367"/>
    <lineage>
        <taxon>Bacteria</taxon>
        <taxon>Bacillati</taxon>
        <taxon>Bacillota</taxon>
        <taxon>Tissierellia</taxon>
        <taxon>Tissierellales</taxon>
        <taxon>Peptoniphilaceae</taxon>
        <taxon>Citroniella</taxon>
    </lineage>
</organism>
<evidence type="ECO:0000313" key="2">
    <source>
        <dbReference type="Proteomes" id="UP001357733"/>
    </source>
</evidence>
<dbReference type="Proteomes" id="UP001357733">
    <property type="component" value="Unassembled WGS sequence"/>
</dbReference>
<dbReference type="EMBL" id="JAYKOT010000003">
    <property type="protein sequence ID" value="MEB3429698.1"/>
    <property type="molecule type" value="Genomic_DNA"/>
</dbReference>
<evidence type="ECO:0000313" key="1">
    <source>
        <dbReference type="EMBL" id="MEB3429698.1"/>
    </source>
</evidence>
<comment type="caution">
    <text evidence="1">The sequence shown here is derived from an EMBL/GenBank/DDBJ whole genome shotgun (WGS) entry which is preliminary data.</text>
</comment>
<dbReference type="RefSeq" id="WP_324619873.1">
    <property type="nucleotide sequence ID" value="NZ_JAYKOT010000003.1"/>
</dbReference>
<accession>A0AAW9MQ74</accession>
<dbReference type="AlphaFoldDB" id="A0AAW9MQ74"/>
<sequence>MHPMLQKNVDSNFITEEQANYIEKAIENKESIIISGHRSAGVRVFMATIMAIVKSKYNTKQVKNEESIEGGVDYYLIPGIDGDFEAIVQKAFNDANIVTLKEPEHPYSILKIMKKAAKEGGDTNRVVTLLECRKIDGVPFLINLNRHMYDNGKVVKEETPREF</sequence>
<reference evidence="1 2" key="1">
    <citation type="submission" date="2024-01" db="EMBL/GenBank/DDBJ databases">
        <title>Complete genome sequence of Citroniella saccharovorans strain M6.X9, isolated from human fecal sample.</title>
        <authorList>
            <person name="Cheng G."/>
            <person name="Westerholm M."/>
            <person name="Schnurer A."/>
        </authorList>
    </citation>
    <scope>NUCLEOTIDE SEQUENCE [LARGE SCALE GENOMIC DNA]</scope>
    <source>
        <strain evidence="1 2">DSM 29873</strain>
    </source>
</reference>
<proteinExistence type="predicted"/>
<name>A0AAW9MQ74_9FIRM</name>
<keyword evidence="2" id="KW-1185">Reference proteome</keyword>